<feature type="compositionally biased region" description="Polar residues" evidence="1">
    <location>
        <begin position="1"/>
        <end position="15"/>
    </location>
</feature>
<accession>A0ABR0ECV1</accession>
<sequence length="147" mass="16248">MASSTITNSSTSLANRHTETAGEEGRNTGQKAQDEQGELDEHTIPNHIEQVPQQEPHSSSNVPGARHTPPETHHADRPVDCVTEDEEAEWAAALERQHLREAKAREMGDRQIADTETEDITKGWHDMHEDLRMLAAMGLKAKEGVGV</sequence>
<dbReference type="EMBL" id="JAXOVC010000007">
    <property type="protein sequence ID" value="KAK4499322.1"/>
    <property type="molecule type" value="Genomic_DNA"/>
</dbReference>
<feature type="compositionally biased region" description="Basic and acidic residues" evidence="1">
    <location>
        <begin position="68"/>
        <end position="79"/>
    </location>
</feature>
<reference evidence="2 3" key="1">
    <citation type="journal article" date="2023" name="G3 (Bethesda)">
        <title>A chromosome-level genome assembly of Zasmidium syzygii isolated from banana leaves.</title>
        <authorList>
            <person name="van Westerhoven A.C."/>
            <person name="Mehrabi R."/>
            <person name="Talebi R."/>
            <person name="Steentjes M.B.F."/>
            <person name="Corcolon B."/>
            <person name="Chong P.A."/>
            <person name="Kema G.H.J."/>
            <person name="Seidl M.F."/>
        </authorList>
    </citation>
    <scope>NUCLEOTIDE SEQUENCE [LARGE SCALE GENOMIC DNA]</scope>
    <source>
        <strain evidence="2 3">P124</strain>
    </source>
</reference>
<comment type="caution">
    <text evidence="2">The sequence shown here is derived from an EMBL/GenBank/DDBJ whole genome shotgun (WGS) entry which is preliminary data.</text>
</comment>
<keyword evidence="3" id="KW-1185">Reference proteome</keyword>
<evidence type="ECO:0000313" key="3">
    <source>
        <dbReference type="Proteomes" id="UP001305779"/>
    </source>
</evidence>
<gene>
    <name evidence="2" type="ORF">PRZ48_009835</name>
</gene>
<evidence type="ECO:0000313" key="2">
    <source>
        <dbReference type="EMBL" id="KAK4499322.1"/>
    </source>
</evidence>
<feature type="compositionally biased region" description="Polar residues" evidence="1">
    <location>
        <begin position="51"/>
        <end position="62"/>
    </location>
</feature>
<protein>
    <submittedName>
        <fullName evidence="2">Uncharacterized protein</fullName>
    </submittedName>
</protein>
<name>A0ABR0ECV1_ZASCE</name>
<feature type="compositionally biased region" description="Basic and acidic residues" evidence="1">
    <location>
        <begin position="16"/>
        <end position="26"/>
    </location>
</feature>
<proteinExistence type="predicted"/>
<dbReference type="Proteomes" id="UP001305779">
    <property type="component" value="Unassembled WGS sequence"/>
</dbReference>
<feature type="region of interest" description="Disordered" evidence="1">
    <location>
        <begin position="102"/>
        <end position="123"/>
    </location>
</feature>
<feature type="region of interest" description="Disordered" evidence="1">
    <location>
        <begin position="1"/>
        <end position="86"/>
    </location>
</feature>
<evidence type="ECO:0000256" key="1">
    <source>
        <dbReference type="SAM" id="MobiDB-lite"/>
    </source>
</evidence>
<organism evidence="2 3">
    <name type="scientific">Zasmidium cellare</name>
    <name type="common">Wine cellar mold</name>
    <name type="synonym">Racodium cellare</name>
    <dbReference type="NCBI Taxonomy" id="395010"/>
    <lineage>
        <taxon>Eukaryota</taxon>
        <taxon>Fungi</taxon>
        <taxon>Dikarya</taxon>
        <taxon>Ascomycota</taxon>
        <taxon>Pezizomycotina</taxon>
        <taxon>Dothideomycetes</taxon>
        <taxon>Dothideomycetidae</taxon>
        <taxon>Mycosphaerellales</taxon>
        <taxon>Mycosphaerellaceae</taxon>
        <taxon>Zasmidium</taxon>
    </lineage>
</organism>